<protein>
    <submittedName>
        <fullName evidence="5">HTH-type transcriptional regulator YdjF</fullName>
    </submittedName>
</protein>
<dbReference type="EMBL" id="CAKJTI010000005">
    <property type="protein sequence ID" value="CAG9612359.1"/>
    <property type="molecule type" value="Genomic_DNA"/>
</dbReference>
<organism evidence="5 6">
    <name type="scientific">Bacillus rhizoplanae</name>
    <dbReference type="NCBI Taxonomy" id="2880966"/>
    <lineage>
        <taxon>Bacteria</taxon>
        <taxon>Bacillati</taxon>
        <taxon>Bacillota</taxon>
        <taxon>Bacilli</taxon>
        <taxon>Bacillales</taxon>
        <taxon>Bacillaceae</taxon>
        <taxon>Bacillus</taxon>
    </lineage>
</organism>
<dbReference type="SMART" id="SM00420">
    <property type="entry name" value="HTH_DEOR"/>
    <property type="match status" value="1"/>
</dbReference>
<dbReference type="SUPFAM" id="SSF100950">
    <property type="entry name" value="NagB/RpiA/CoA transferase-like"/>
    <property type="match status" value="1"/>
</dbReference>
<name>A0ABM8Y9H7_9BACI</name>
<dbReference type="InterPro" id="IPR037171">
    <property type="entry name" value="NagB/RpiA_transferase-like"/>
</dbReference>
<dbReference type="PANTHER" id="PTHR30363:SF44">
    <property type="entry name" value="AGA OPERON TRANSCRIPTIONAL REPRESSOR-RELATED"/>
    <property type="match status" value="1"/>
</dbReference>
<sequence>MNLSLLERHQYILDQLEREKKIIVASLAKSLGVTPETIRRDLDILEKEKKLKRVHGGAVNYHQTNNEPHFSQKMNVFYDLKQEIGKKAAQFIQDGDTVMIDIGTTTIHLAHFIQDVQRVTIVTNSLAVADILNQRLEEEYFDGKVIILGGVLNPEQKSITGSLTCKILQEFQFDKVFLSCGGITQTDVSDYDLEEAIVSAATVKQASQIFVLADSSKVDTKSFYRICPLAAVDYIICDQDMPHAWRKNQLDTMLQWIMVKGGEQYES</sequence>
<dbReference type="Proteomes" id="UP000789423">
    <property type="component" value="Unassembled WGS sequence"/>
</dbReference>
<dbReference type="PRINTS" id="PR00037">
    <property type="entry name" value="HTHLACR"/>
</dbReference>
<evidence type="ECO:0000256" key="3">
    <source>
        <dbReference type="ARBA" id="ARBA00023163"/>
    </source>
</evidence>
<dbReference type="RefSeq" id="WP_230574547.1">
    <property type="nucleotide sequence ID" value="NZ_CAKJTI010000005.1"/>
</dbReference>
<evidence type="ECO:0000313" key="5">
    <source>
        <dbReference type="EMBL" id="CAG9612359.1"/>
    </source>
</evidence>
<reference evidence="5 6" key="1">
    <citation type="submission" date="2021-10" db="EMBL/GenBank/DDBJ databases">
        <authorList>
            <person name="Criscuolo A."/>
        </authorList>
    </citation>
    <scope>NUCLEOTIDE SEQUENCE [LARGE SCALE GENOMIC DNA]</scope>
    <source>
        <strain evidence="6">CIP 111899</strain>
    </source>
</reference>
<accession>A0ABM8Y9H7</accession>
<dbReference type="InterPro" id="IPR001034">
    <property type="entry name" value="DeoR_HTH"/>
</dbReference>
<dbReference type="PROSITE" id="PS00894">
    <property type="entry name" value="HTH_DEOR_1"/>
    <property type="match status" value="1"/>
</dbReference>
<evidence type="ECO:0000313" key="6">
    <source>
        <dbReference type="Proteomes" id="UP000789423"/>
    </source>
</evidence>
<dbReference type="InterPro" id="IPR036388">
    <property type="entry name" value="WH-like_DNA-bd_sf"/>
</dbReference>
<dbReference type="SMART" id="SM01134">
    <property type="entry name" value="DeoRC"/>
    <property type="match status" value="1"/>
</dbReference>
<gene>
    <name evidence="5" type="primary">ydjF_2</name>
    <name evidence="5" type="ORF">BACCIP111899_01532</name>
</gene>
<evidence type="ECO:0000256" key="2">
    <source>
        <dbReference type="ARBA" id="ARBA00023125"/>
    </source>
</evidence>
<dbReference type="Gene3D" id="3.40.50.1360">
    <property type="match status" value="1"/>
</dbReference>
<comment type="caution">
    <text evidence="5">The sequence shown here is derived from an EMBL/GenBank/DDBJ whole genome shotgun (WGS) entry which is preliminary data.</text>
</comment>
<evidence type="ECO:0000259" key="4">
    <source>
        <dbReference type="PROSITE" id="PS51000"/>
    </source>
</evidence>
<dbReference type="InterPro" id="IPR036390">
    <property type="entry name" value="WH_DNA-bd_sf"/>
</dbReference>
<proteinExistence type="predicted"/>
<evidence type="ECO:0000256" key="1">
    <source>
        <dbReference type="ARBA" id="ARBA00023015"/>
    </source>
</evidence>
<keyword evidence="6" id="KW-1185">Reference proteome</keyword>
<dbReference type="InterPro" id="IPR050313">
    <property type="entry name" value="Carb_Metab_HTH_regulators"/>
</dbReference>
<dbReference type="InterPro" id="IPR018356">
    <property type="entry name" value="Tscrpt_reg_HTH_DeoR_CS"/>
</dbReference>
<feature type="domain" description="HTH deoR-type" evidence="4">
    <location>
        <begin position="5"/>
        <end position="60"/>
    </location>
</feature>
<dbReference type="Gene3D" id="1.10.10.10">
    <property type="entry name" value="Winged helix-like DNA-binding domain superfamily/Winged helix DNA-binding domain"/>
    <property type="match status" value="1"/>
</dbReference>
<keyword evidence="1" id="KW-0805">Transcription regulation</keyword>
<keyword evidence="2" id="KW-0238">DNA-binding</keyword>
<dbReference type="Pfam" id="PF08220">
    <property type="entry name" value="HTH_DeoR"/>
    <property type="match status" value="1"/>
</dbReference>
<dbReference type="PANTHER" id="PTHR30363">
    <property type="entry name" value="HTH-TYPE TRANSCRIPTIONAL REGULATOR SRLR-RELATED"/>
    <property type="match status" value="1"/>
</dbReference>
<dbReference type="Pfam" id="PF00455">
    <property type="entry name" value="DeoRC"/>
    <property type="match status" value="1"/>
</dbReference>
<dbReference type="PROSITE" id="PS51000">
    <property type="entry name" value="HTH_DEOR_2"/>
    <property type="match status" value="1"/>
</dbReference>
<dbReference type="SUPFAM" id="SSF46785">
    <property type="entry name" value="Winged helix' DNA-binding domain"/>
    <property type="match status" value="1"/>
</dbReference>
<dbReference type="InterPro" id="IPR014036">
    <property type="entry name" value="DeoR-like_C"/>
</dbReference>
<keyword evidence="3" id="KW-0804">Transcription</keyword>